<dbReference type="InterPro" id="IPR001214">
    <property type="entry name" value="SET_dom"/>
</dbReference>
<dbReference type="InterPro" id="IPR046341">
    <property type="entry name" value="SET_dom_sf"/>
</dbReference>
<organism evidence="3 4">
    <name type="scientific">Durusdinium trenchii</name>
    <dbReference type="NCBI Taxonomy" id="1381693"/>
    <lineage>
        <taxon>Eukaryota</taxon>
        <taxon>Sar</taxon>
        <taxon>Alveolata</taxon>
        <taxon>Dinophyceae</taxon>
        <taxon>Suessiales</taxon>
        <taxon>Symbiodiniaceae</taxon>
        <taxon>Durusdinium</taxon>
    </lineage>
</organism>
<feature type="domain" description="SET" evidence="2">
    <location>
        <begin position="20"/>
        <end position="184"/>
    </location>
</feature>
<proteinExistence type="predicted"/>
<sequence>MALPAELAQLATELAPFVHPALVRRACADDRRGLGVFVTQPLPRGELLLAARPLAAVRVRGRDEDVVERLAELILERLEDPNFAETFWSLSTGDPTERPSQRPKRPRLGEQHERRGQVLRIIAANARGWPSEDEKGLGLWQWHAYMNHAAPMEATCSSVFLGDVLLLRTLCAVEPDEELTNSYCALSAKLQLRRQILRHCGVPLGTSPDAAESEPEDGEGDDEALLPALRALRALRAARAASVDATAAVHGGADAAVARATELWRKVVDLAAEEVFGLQRPTHPIFFPMRAELLQLQLRAARGLGDMAKVAELHQAMAKSLAQDWVVQIVKWSGREQPMNVEVLAHWIAHLRAVPAVDGHAAVGATGRLTRFWLGRRPGLKVVAEWMESCGLGPRRL</sequence>
<dbReference type="Proteomes" id="UP001642484">
    <property type="component" value="Unassembled WGS sequence"/>
</dbReference>
<keyword evidence="4" id="KW-1185">Reference proteome</keyword>
<dbReference type="SUPFAM" id="SSF82199">
    <property type="entry name" value="SET domain"/>
    <property type="match status" value="1"/>
</dbReference>
<dbReference type="InterPro" id="IPR053209">
    <property type="entry name" value="Gramillin-biosynth_MTr"/>
</dbReference>
<dbReference type="Gene3D" id="2.170.270.10">
    <property type="entry name" value="SET domain"/>
    <property type="match status" value="1"/>
</dbReference>
<evidence type="ECO:0000256" key="1">
    <source>
        <dbReference type="SAM" id="MobiDB-lite"/>
    </source>
</evidence>
<dbReference type="EMBL" id="CAXAMN010016002">
    <property type="protein sequence ID" value="CAK9047074.1"/>
    <property type="molecule type" value="Genomic_DNA"/>
</dbReference>
<dbReference type="Pfam" id="PF00856">
    <property type="entry name" value="SET"/>
    <property type="match status" value="1"/>
</dbReference>
<evidence type="ECO:0000259" key="2">
    <source>
        <dbReference type="PROSITE" id="PS50280"/>
    </source>
</evidence>
<dbReference type="PANTHER" id="PTHR47643:SF2">
    <property type="entry name" value="TPR DOMAIN PROTEIN (AFU_ORTHOLOGUE AFUA_5G12710)"/>
    <property type="match status" value="1"/>
</dbReference>
<dbReference type="PROSITE" id="PS50280">
    <property type="entry name" value="SET"/>
    <property type="match status" value="1"/>
</dbReference>
<evidence type="ECO:0000313" key="3">
    <source>
        <dbReference type="EMBL" id="CAK9047074.1"/>
    </source>
</evidence>
<gene>
    <name evidence="3" type="ORF">CCMP2556_LOCUS24386</name>
</gene>
<feature type="region of interest" description="Disordered" evidence="1">
    <location>
        <begin position="87"/>
        <end position="112"/>
    </location>
</feature>
<comment type="caution">
    <text evidence="3">The sequence shown here is derived from an EMBL/GenBank/DDBJ whole genome shotgun (WGS) entry which is preliminary data.</text>
</comment>
<dbReference type="PANTHER" id="PTHR47643">
    <property type="entry name" value="TPR DOMAIN PROTEIN (AFU_ORTHOLOGUE AFUA_5G12710)"/>
    <property type="match status" value="1"/>
</dbReference>
<accession>A0ABP0M8G9</accession>
<name>A0ABP0M8G9_9DINO</name>
<reference evidence="3 4" key="1">
    <citation type="submission" date="2024-02" db="EMBL/GenBank/DDBJ databases">
        <authorList>
            <person name="Chen Y."/>
            <person name="Shah S."/>
            <person name="Dougan E. K."/>
            <person name="Thang M."/>
            <person name="Chan C."/>
        </authorList>
    </citation>
    <scope>NUCLEOTIDE SEQUENCE [LARGE SCALE GENOMIC DNA]</scope>
</reference>
<protein>
    <recommendedName>
        <fullName evidence="2">SET domain-containing protein</fullName>
    </recommendedName>
</protein>
<evidence type="ECO:0000313" key="4">
    <source>
        <dbReference type="Proteomes" id="UP001642484"/>
    </source>
</evidence>